<dbReference type="PANTHER" id="PTHR22950:SF678">
    <property type="entry name" value="VACUOLAR AMINO ACID TRANSPORTER 5-RELATED"/>
    <property type="match status" value="1"/>
</dbReference>
<gene>
    <name evidence="11" type="ORF">QSP1433_LOCUS3463</name>
</gene>
<evidence type="ECO:0000256" key="9">
    <source>
        <dbReference type="SAM" id="Phobius"/>
    </source>
</evidence>
<keyword evidence="7 9" id="KW-1133">Transmembrane helix</keyword>
<keyword evidence="8 9" id="KW-0472">Membrane</keyword>
<evidence type="ECO:0000313" key="11">
    <source>
        <dbReference type="EMBL" id="CAD9671208.1"/>
    </source>
</evidence>
<dbReference type="InterPro" id="IPR013057">
    <property type="entry name" value="AA_transpt_TM"/>
</dbReference>
<dbReference type="GO" id="GO:0005313">
    <property type="term" value="F:L-glutamate transmembrane transporter activity"/>
    <property type="evidence" value="ECO:0007669"/>
    <property type="project" value="TreeGrafter"/>
</dbReference>
<dbReference type="GO" id="GO:0005774">
    <property type="term" value="C:vacuolar membrane"/>
    <property type="evidence" value="ECO:0007669"/>
    <property type="project" value="UniProtKB-SubCell"/>
</dbReference>
<dbReference type="Pfam" id="PF01490">
    <property type="entry name" value="Aa_trans"/>
    <property type="match status" value="1"/>
</dbReference>
<comment type="subcellular location">
    <subcellularLocation>
        <location evidence="1">Vacuole membrane</location>
        <topology evidence="1">Multi-pass membrane protein</topology>
    </subcellularLocation>
</comment>
<evidence type="ECO:0000259" key="10">
    <source>
        <dbReference type="Pfam" id="PF01490"/>
    </source>
</evidence>
<comment type="similarity">
    <text evidence="2">Belongs to the amino acid/polyamine transporter 2 family.</text>
</comment>
<dbReference type="GO" id="GO:0015194">
    <property type="term" value="F:L-serine transmembrane transporter activity"/>
    <property type="evidence" value="ECO:0007669"/>
    <property type="project" value="TreeGrafter"/>
</dbReference>
<feature type="transmembrane region" description="Helical" evidence="9">
    <location>
        <begin position="399"/>
        <end position="423"/>
    </location>
</feature>
<feature type="transmembrane region" description="Helical" evidence="9">
    <location>
        <begin position="374"/>
        <end position="393"/>
    </location>
</feature>
<keyword evidence="4" id="KW-0926">Vacuole</keyword>
<sequence length="456" mass="50262">MKTSSQVAIQVKSYNYEEEDLQPRRGSLCGLTFNCINTCVGAGILGLSYSAAQVGYISWIIMLVFGAVTTQWGLFLLNKICLRLGGDQLSYGKVARAASKWTPIVVDLIVVIECFALGVLYLGTAADYLVDAAKFFNPNENPDTWYMTRAFMVTCGFIITIPLSFPRKVTILQYTSSMAVIAILFTVAIVVYYATQPINVVCHYFLHQNNMSACPTTDTFCCLPGTNNCCIGDVVPAVSSFQAYITAFPVVIVSFTIAPQVISMYNDLKNPTNLRLNIVTSSSIITVSLLYITAAISGYFTYGSMVSDNLLGSYPLSWQVTTARILVAFVVVVSFPLFFHSLRDSFIHSFGLIHSLTTKSATDITDPLTKTGKVIYYSVITLFLAFIYIASLANMSMSFLLAFVGSVCMSNLSFTLPGLFYWILFKQDGLTLTRITCPFMIAFGIFIMIINIVYGF</sequence>
<keyword evidence="3" id="KW-0813">Transport</keyword>
<dbReference type="GO" id="GO:0061459">
    <property type="term" value="F:L-arginine transmembrane transporter activity"/>
    <property type="evidence" value="ECO:0007669"/>
    <property type="project" value="TreeGrafter"/>
</dbReference>
<evidence type="ECO:0000256" key="4">
    <source>
        <dbReference type="ARBA" id="ARBA00022554"/>
    </source>
</evidence>
<dbReference type="GO" id="GO:0005290">
    <property type="term" value="F:L-histidine transmembrane transporter activity"/>
    <property type="evidence" value="ECO:0007669"/>
    <property type="project" value="TreeGrafter"/>
</dbReference>
<feature type="transmembrane region" description="Helical" evidence="9">
    <location>
        <begin position="146"/>
        <end position="165"/>
    </location>
</feature>
<organism evidence="11">
    <name type="scientific">Mucochytrium quahogii</name>
    <dbReference type="NCBI Taxonomy" id="96639"/>
    <lineage>
        <taxon>Eukaryota</taxon>
        <taxon>Sar</taxon>
        <taxon>Stramenopiles</taxon>
        <taxon>Bigyra</taxon>
        <taxon>Labyrinthulomycetes</taxon>
        <taxon>Thraustochytrida</taxon>
        <taxon>Thraustochytriidae</taxon>
        <taxon>Mucochytrium</taxon>
    </lineage>
</organism>
<feature type="transmembrane region" description="Helical" evidence="9">
    <location>
        <begin position="56"/>
        <end position="77"/>
    </location>
</feature>
<keyword evidence="6" id="KW-0029">Amino-acid transport</keyword>
<evidence type="ECO:0000256" key="5">
    <source>
        <dbReference type="ARBA" id="ARBA00022692"/>
    </source>
</evidence>
<dbReference type="EMBL" id="HBHK01005846">
    <property type="protein sequence ID" value="CAD9671208.1"/>
    <property type="molecule type" value="Transcribed_RNA"/>
</dbReference>
<feature type="transmembrane region" description="Helical" evidence="9">
    <location>
        <begin position="104"/>
        <end position="126"/>
    </location>
</feature>
<proteinExistence type="inferred from homology"/>
<feature type="transmembrane region" description="Helical" evidence="9">
    <location>
        <begin position="316"/>
        <end position="339"/>
    </location>
</feature>
<evidence type="ECO:0000256" key="8">
    <source>
        <dbReference type="ARBA" id="ARBA00023136"/>
    </source>
</evidence>
<keyword evidence="5 9" id="KW-0812">Transmembrane</keyword>
<feature type="domain" description="Amino acid transporter transmembrane" evidence="10">
    <location>
        <begin position="26"/>
        <end position="452"/>
    </location>
</feature>
<name>A0A7S2W733_9STRA</name>
<dbReference type="PANTHER" id="PTHR22950">
    <property type="entry name" value="AMINO ACID TRANSPORTER"/>
    <property type="match status" value="1"/>
</dbReference>
<feature type="transmembrane region" description="Helical" evidence="9">
    <location>
        <begin position="241"/>
        <end position="262"/>
    </location>
</feature>
<accession>A0A7S2W733</accession>
<evidence type="ECO:0000256" key="1">
    <source>
        <dbReference type="ARBA" id="ARBA00004128"/>
    </source>
</evidence>
<dbReference type="GO" id="GO:0005302">
    <property type="term" value="F:L-tyrosine transmembrane transporter activity"/>
    <property type="evidence" value="ECO:0007669"/>
    <property type="project" value="TreeGrafter"/>
</dbReference>
<reference evidence="11" key="1">
    <citation type="submission" date="2021-01" db="EMBL/GenBank/DDBJ databases">
        <authorList>
            <person name="Corre E."/>
            <person name="Pelletier E."/>
            <person name="Niang G."/>
            <person name="Scheremetjew M."/>
            <person name="Finn R."/>
            <person name="Kale V."/>
            <person name="Holt S."/>
            <person name="Cochrane G."/>
            <person name="Meng A."/>
            <person name="Brown T."/>
            <person name="Cohen L."/>
        </authorList>
    </citation>
    <scope>NUCLEOTIDE SEQUENCE</scope>
    <source>
        <strain evidence="11">NY070348D</strain>
    </source>
</reference>
<evidence type="ECO:0000256" key="6">
    <source>
        <dbReference type="ARBA" id="ARBA00022970"/>
    </source>
</evidence>
<evidence type="ECO:0000256" key="2">
    <source>
        <dbReference type="ARBA" id="ARBA00008066"/>
    </source>
</evidence>
<evidence type="ECO:0000256" key="3">
    <source>
        <dbReference type="ARBA" id="ARBA00022448"/>
    </source>
</evidence>
<feature type="transmembrane region" description="Helical" evidence="9">
    <location>
        <begin position="274"/>
        <end position="296"/>
    </location>
</feature>
<evidence type="ECO:0000256" key="7">
    <source>
        <dbReference type="ARBA" id="ARBA00022989"/>
    </source>
</evidence>
<feature type="transmembrane region" description="Helical" evidence="9">
    <location>
        <begin position="177"/>
        <end position="195"/>
    </location>
</feature>
<feature type="transmembrane region" description="Helical" evidence="9">
    <location>
        <begin position="31"/>
        <end position="50"/>
    </location>
</feature>
<protein>
    <recommendedName>
        <fullName evidence="10">Amino acid transporter transmembrane domain-containing protein</fullName>
    </recommendedName>
</protein>
<dbReference type="AlphaFoldDB" id="A0A7S2W733"/>
<feature type="transmembrane region" description="Helical" evidence="9">
    <location>
        <begin position="435"/>
        <end position="454"/>
    </location>
</feature>
<dbReference type="GO" id="GO:0015189">
    <property type="term" value="F:L-lysine transmembrane transporter activity"/>
    <property type="evidence" value="ECO:0007669"/>
    <property type="project" value="TreeGrafter"/>
</dbReference>